<evidence type="ECO:0000313" key="2">
    <source>
        <dbReference type="EMBL" id="KNH01948.1"/>
    </source>
</evidence>
<keyword evidence="1" id="KW-0472">Membrane</keyword>
<feature type="transmembrane region" description="Helical" evidence="1">
    <location>
        <begin position="93"/>
        <end position="112"/>
    </location>
</feature>
<accession>A0A0L1KDE8</accession>
<proteinExistence type="predicted"/>
<keyword evidence="1" id="KW-1133">Transmembrane helix</keyword>
<name>A0A0L1KDE8_9SPHN</name>
<feature type="transmembrane region" description="Helical" evidence="1">
    <location>
        <begin position="66"/>
        <end position="86"/>
    </location>
</feature>
<comment type="caution">
    <text evidence="2">The sequence shown here is derived from an EMBL/GenBank/DDBJ whole genome shotgun (WGS) entry which is preliminary data.</text>
</comment>
<dbReference type="AlphaFoldDB" id="A0A0L1KDE8"/>
<reference evidence="2" key="1">
    <citation type="submission" date="2015-02" db="EMBL/GenBank/DDBJ databases">
        <authorList>
            <person name="Chooi Y.-H."/>
        </authorList>
    </citation>
    <scope>NUCLEOTIDE SEQUENCE [LARGE SCALE GENOMIC DNA]</scope>
    <source>
        <strain evidence="2">LAMA 915</strain>
    </source>
</reference>
<protein>
    <submittedName>
        <fullName evidence="2">Membrane protein</fullName>
    </submittedName>
</protein>
<dbReference type="RefSeq" id="WP_050600637.1">
    <property type="nucleotide sequence ID" value="NZ_JYNE01000025.1"/>
</dbReference>
<organism evidence="2 3">
    <name type="scientific">Qipengyuania citrea LAMA 915</name>
    <dbReference type="NCBI Taxonomy" id="1306953"/>
    <lineage>
        <taxon>Bacteria</taxon>
        <taxon>Pseudomonadati</taxon>
        <taxon>Pseudomonadota</taxon>
        <taxon>Alphaproteobacteria</taxon>
        <taxon>Sphingomonadales</taxon>
        <taxon>Erythrobacteraceae</taxon>
        <taxon>Qipengyuania</taxon>
    </lineage>
</organism>
<dbReference type="Proteomes" id="UP000037446">
    <property type="component" value="Unassembled WGS sequence"/>
</dbReference>
<feature type="transmembrane region" description="Helical" evidence="1">
    <location>
        <begin position="132"/>
        <end position="152"/>
    </location>
</feature>
<evidence type="ECO:0000313" key="3">
    <source>
        <dbReference type="Proteomes" id="UP000037446"/>
    </source>
</evidence>
<evidence type="ECO:0000256" key="1">
    <source>
        <dbReference type="SAM" id="Phobius"/>
    </source>
</evidence>
<dbReference type="EMBL" id="JYNE01000025">
    <property type="protein sequence ID" value="KNH01948.1"/>
    <property type="molecule type" value="Genomic_DNA"/>
</dbReference>
<sequence>MFIGHFAPAFLARGISEDAPRLGVLFIGAQLTDWALFTLTLGGIERVRIVPGITAMNPLDLYYMPYTHSLLGTALWAIGFAALIWLGTRSLVAASWAAFVVASHWVLDLLVHRPDLTLAGGAEKYGLGLWNFPIVAIPLELGLLLLAYGFYIARTKGPLLPPLILLAALLLFQALNWFGSEPEHAGASFSATAFLAFGILTALAFWVQSTRWHKNHVGLAVGSVQR</sequence>
<keyword evidence="1" id="KW-0812">Transmembrane</keyword>
<feature type="transmembrane region" description="Helical" evidence="1">
    <location>
        <begin position="185"/>
        <end position="207"/>
    </location>
</feature>
<dbReference type="PATRIC" id="fig|1306953.7.peg.151"/>
<gene>
    <name evidence="2" type="ORF">J121_148</name>
</gene>
<dbReference type="STRING" id="1306953.J121_148"/>
<feature type="transmembrane region" description="Helical" evidence="1">
    <location>
        <begin position="159"/>
        <end position="179"/>
    </location>
</feature>